<dbReference type="GO" id="GO:0016755">
    <property type="term" value="F:aminoacyltransferase activity"/>
    <property type="evidence" value="ECO:0007669"/>
    <property type="project" value="InterPro"/>
</dbReference>
<dbReference type="SUPFAM" id="SSF55729">
    <property type="entry name" value="Acyl-CoA N-acyltransferases (Nat)"/>
    <property type="match status" value="1"/>
</dbReference>
<dbReference type="InterPro" id="IPR050644">
    <property type="entry name" value="PG_Glycine_Bridge_Synth"/>
</dbReference>
<comment type="caution">
    <text evidence="8">The sequence shown here is derived from an EMBL/GenBank/DDBJ whole genome shotgun (WGS) entry which is preliminary data.</text>
</comment>
<dbReference type="OrthoDB" id="3185680at2"/>
<evidence type="ECO:0000256" key="6">
    <source>
        <dbReference type="ARBA" id="ARBA00023316"/>
    </source>
</evidence>
<dbReference type="EMBL" id="ATLK01000004">
    <property type="protein sequence ID" value="KFF30442.1"/>
    <property type="molecule type" value="Genomic_DNA"/>
</dbReference>
<protein>
    <submittedName>
        <fullName evidence="8">Cell wall biosynthesis-associated protein/acetyltransferase GNAT-family</fullName>
    </submittedName>
</protein>
<keyword evidence="6" id="KW-0961">Cell wall biogenesis/degradation</keyword>
<evidence type="ECO:0000256" key="4">
    <source>
        <dbReference type="ARBA" id="ARBA00022984"/>
    </source>
</evidence>
<keyword evidence="4" id="KW-0573">Peptidoglycan synthesis</keyword>
<dbReference type="PANTHER" id="PTHR36174:SF1">
    <property type="entry name" value="LIPID II:GLYCINE GLYCYLTRANSFERASE"/>
    <property type="match status" value="1"/>
</dbReference>
<keyword evidence="5" id="KW-0012">Acyltransferase</keyword>
<dbReference type="Pfam" id="PF13480">
    <property type="entry name" value="Acetyltransf_6"/>
    <property type="match status" value="1"/>
</dbReference>
<proteinExistence type="inferred from homology"/>
<dbReference type="eggNOG" id="COG2348">
    <property type="taxonomic scope" value="Bacteria"/>
</dbReference>
<dbReference type="STRING" id="1341695.BBOMB_1615"/>
<dbReference type="Proteomes" id="UP000028730">
    <property type="component" value="Unassembled WGS sequence"/>
</dbReference>
<gene>
    <name evidence="8" type="ORF">BBOMB_1615</name>
</gene>
<dbReference type="PROSITE" id="PS51191">
    <property type="entry name" value="FEMABX"/>
    <property type="match status" value="1"/>
</dbReference>
<name>A0A086BNC8_9BIFI</name>
<sequence length="331" mass="37617">MIQVRQISVDELERVALRQGLCLPIEQTAVWREYQNSIEGRTDWGSLAIENDDSLLALVDLTDHSTHGYHSLHAVHSPVWVEPPSADMERSVLEALSSYVHAHDHKQVFLRIAVHHDLDLCEPTLSTIPYDQTVVIDVTGGDEEILARMKPRGRRDVRKSLRESPASCVDETDKALVSFEEYYDVMRETGARDGFHPAPCSDYEDMIRILGPDHCRVYAGRIDDRVVTWSIVTISGTRGVRYYGASRSETMREHVTDKLVYFECCDLGANKGVKSYDMMGIGDDFAPSLKGLNEFKTKFTKEITQVAPNRDIPLRKTFYKALVTAKRLRDR</sequence>
<dbReference type="InterPro" id="IPR016181">
    <property type="entry name" value="Acyl_CoA_acyltransferase"/>
</dbReference>
<keyword evidence="2 8" id="KW-0808">Transferase</keyword>
<reference evidence="8 9" key="1">
    <citation type="journal article" date="2014" name="Appl. Environ. Microbiol.">
        <title>Genomic encyclopedia of type strains of the genus Bifidobacterium.</title>
        <authorList>
            <person name="Milani C."/>
            <person name="Lugli G.A."/>
            <person name="Duranti S."/>
            <person name="Turroni F."/>
            <person name="Bottacini F."/>
            <person name="Mangifesta M."/>
            <person name="Sanchez B."/>
            <person name="Viappiani A."/>
            <person name="Mancabelli L."/>
            <person name="Taminiau B."/>
            <person name="Delcenserie V."/>
            <person name="Barrangou R."/>
            <person name="Margolles A."/>
            <person name="van Sinderen D."/>
            <person name="Ventura M."/>
        </authorList>
    </citation>
    <scope>NUCLEOTIDE SEQUENCE [LARGE SCALE GENOMIC DNA]</scope>
    <source>
        <strain evidence="8 9">DSM 19703</strain>
    </source>
</reference>
<dbReference type="RefSeq" id="WP_044088120.1">
    <property type="nucleotide sequence ID" value="NZ_ATLK01000004.1"/>
</dbReference>
<keyword evidence="3" id="KW-0133">Cell shape</keyword>
<evidence type="ECO:0000259" key="7">
    <source>
        <dbReference type="Pfam" id="PF13480"/>
    </source>
</evidence>
<keyword evidence="9" id="KW-1185">Reference proteome</keyword>
<dbReference type="InterPro" id="IPR038740">
    <property type="entry name" value="BioF2-like_GNAT_dom"/>
</dbReference>
<evidence type="ECO:0000313" key="8">
    <source>
        <dbReference type="EMBL" id="KFF30442.1"/>
    </source>
</evidence>
<evidence type="ECO:0000313" key="9">
    <source>
        <dbReference type="Proteomes" id="UP000028730"/>
    </source>
</evidence>
<evidence type="ECO:0000256" key="5">
    <source>
        <dbReference type="ARBA" id="ARBA00023315"/>
    </source>
</evidence>
<evidence type="ECO:0000256" key="1">
    <source>
        <dbReference type="ARBA" id="ARBA00009943"/>
    </source>
</evidence>
<dbReference type="Gene3D" id="3.40.630.30">
    <property type="match status" value="1"/>
</dbReference>
<accession>A0A086BNC8</accession>
<organism evidence="8 9">
    <name type="scientific">Bifidobacterium bombi DSM 19703</name>
    <dbReference type="NCBI Taxonomy" id="1341695"/>
    <lineage>
        <taxon>Bacteria</taxon>
        <taxon>Bacillati</taxon>
        <taxon>Actinomycetota</taxon>
        <taxon>Actinomycetes</taxon>
        <taxon>Bifidobacteriales</taxon>
        <taxon>Bifidobacteriaceae</taxon>
        <taxon>Bifidobacterium</taxon>
    </lineage>
</organism>
<dbReference type="GO" id="GO:0071555">
    <property type="term" value="P:cell wall organization"/>
    <property type="evidence" value="ECO:0007669"/>
    <property type="project" value="UniProtKB-KW"/>
</dbReference>
<feature type="domain" description="BioF2-like acetyltransferase" evidence="7">
    <location>
        <begin position="154"/>
        <end position="284"/>
    </location>
</feature>
<evidence type="ECO:0000256" key="2">
    <source>
        <dbReference type="ARBA" id="ARBA00022679"/>
    </source>
</evidence>
<dbReference type="GO" id="GO:0008360">
    <property type="term" value="P:regulation of cell shape"/>
    <property type="evidence" value="ECO:0007669"/>
    <property type="project" value="UniProtKB-KW"/>
</dbReference>
<dbReference type="InterPro" id="IPR003447">
    <property type="entry name" value="FEMABX"/>
</dbReference>
<comment type="similarity">
    <text evidence="1">Belongs to the FemABX family.</text>
</comment>
<dbReference type="AlphaFoldDB" id="A0A086BNC8"/>
<evidence type="ECO:0000256" key="3">
    <source>
        <dbReference type="ARBA" id="ARBA00022960"/>
    </source>
</evidence>
<dbReference type="PANTHER" id="PTHR36174">
    <property type="entry name" value="LIPID II:GLYCINE GLYCYLTRANSFERASE"/>
    <property type="match status" value="1"/>
</dbReference>
<dbReference type="GO" id="GO:0009252">
    <property type="term" value="P:peptidoglycan biosynthetic process"/>
    <property type="evidence" value="ECO:0007669"/>
    <property type="project" value="UniProtKB-KW"/>
</dbReference>